<feature type="domain" description="TOD1/MUCI70 glycosyltransferase-like" evidence="3">
    <location>
        <begin position="299"/>
        <end position="618"/>
    </location>
</feature>
<evidence type="ECO:0000313" key="4">
    <source>
        <dbReference type="EMBL" id="KAJ0969454.1"/>
    </source>
</evidence>
<dbReference type="Pfam" id="PF04765">
    <property type="entry name" value="TOD1_MUCI70"/>
    <property type="match status" value="1"/>
</dbReference>
<feature type="region of interest" description="Disordered" evidence="1">
    <location>
        <begin position="1"/>
        <end position="37"/>
    </location>
</feature>
<sequence length="632" mass="72069">MAQFRQSGADRSATRSDPLPSRIPHKPARTRVPRRASRRLPATALAAVILLAAIAALLFLACRLLSSGPETPSDSEENGQGTGFRLNRVVFPKVLKFGKGSGASGGDSRYWDRDDRRRDRDFVEEDAVDVKDKISEQERVDKEREVKNGGDLYNEGGRAELDSYNKEYEKSLKDGGREGIESLDEEDDYADAIDMEDDSDEGEGDGGAGVVDVENNVGRIGKKSDKSLLLIGSRKVDGGAKKERTLVVTSVEGKTGSSEKKPAASSKKKAHHSSCEIKFLNSTRLVEPVENKKFARFSLQYTYVEERPSGLKDWKPRFAGHQSLQEREKSFYAQDQTINCGFVKGPADSPSTGFDLAEDDVRFMSSCHIAVASCIFGNSDRLRTPYGKTITRQSKKNVCFIMFTDEETLQTLLSEGQQMDSMGFIGLWKIVVVKNLPYTDMRRVGKIPKFLAHRLFTSARYSIWLDSKLRLQRDPLLILEYFLWRRGSEYAISNHYDRHCVWEEVMQNKKLNKFNHSVIDEQFHFYQNDGLKRFDPSDPNKLLPSYVPEGSFIVRAHTPMSNLFSCLWFNEVERFTPRDQLSFAYTYLKLRRVNPNKPFHLNMFKDCERRSIAKLFRHRAEEKKMVHPQTLR</sequence>
<comment type="caution">
    <text evidence="4">The sequence shown here is derived from an EMBL/GenBank/DDBJ whole genome shotgun (WGS) entry which is preliminary data.</text>
</comment>
<reference evidence="4" key="1">
    <citation type="submission" date="2021-03" db="EMBL/GenBank/DDBJ databases">
        <authorList>
            <person name="Li Z."/>
            <person name="Yang C."/>
        </authorList>
    </citation>
    <scope>NUCLEOTIDE SEQUENCE</scope>
    <source>
        <strain evidence="4">Dzin_1.0</strain>
        <tissue evidence="4">Leaf</tissue>
    </source>
</reference>
<keyword evidence="2" id="KW-0472">Membrane</keyword>
<dbReference type="Proteomes" id="UP001085076">
    <property type="component" value="Miscellaneous, Linkage group lg06"/>
</dbReference>
<dbReference type="InterPro" id="IPR048354">
    <property type="entry name" value="TOD1_MUCI70_glycTrfase_dom"/>
</dbReference>
<dbReference type="EMBL" id="JAGGNH010000006">
    <property type="protein sequence ID" value="KAJ0969454.1"/>
    <property type="molecule type" value="Genomic_DNA"/>
</dbReference>
<gene>
    <name evidence="4" type="ORF">J5N97_022331</name>
</gene>
<protein>
    <recommendedName>
        <fullName evidence="3">TOD1/MUCI70 glycosyltransferase-like domain-containing protein</fullName>
    </recommendedName>
</protein>
<evidence type="ECO:0000259" key="3">
    <source>
        <dbReference type="Pfam" id="PF04765"/>
    </source>
</evidence>
<evidence type="ECO:0000256" key="2">
    <source>
        <dbReference type="SAM" id="Phobius"/>
    </source>
</evidence>
<feature type="region of interest" description="Disordered" evidence="1">
    <location>
        <begin position="250"/>
        <end position="269"/>
    </location>
</feature>
<dbReference type="PANTHER" id="PTHR12956:SF24">
    <property type="entry name" value="TRANSMEMBRANE PROTEIN (DUF616)"/>
    <property type="match status" value="1"/>
</dbReference>
<evidence type="ECO:0000313" key="5">
    <source>
        <dbReference type="Proteomes" id="UP001085076"/>
    </source>
</evidence>
<feature type="compositionally biased region" description="Basic residues" evidence="1">
    <location>
        <begin position="23"/>
        <end position="37"/>
    </location>
</feature>
<feature type="region of interest" description="Disordered" evidence="1">
    <location>
        <begin position="134"/>
        <end position="160"/>
    </location>
</feature>
<keyword evidence="2" id="KW-0812">Transmembrane</keyword>
<keyword evidence="2" id="KW-1133">Transmembrane helix</keyword>
<organism evidence="4 5">
    <name type="scientific">Dioscorea zingiberensis</name>
    <dbReference type="NCBI Taxonomy" id="325984"/>
    <lineage>
        <taxon>Eukaryota</taxon>
        <taxon>Viridiplantae</taxon>
        <taxon>Streptophyta</taxon>
        <taxon>Embryophyta</taxon>
        <taxon>Tracheophyta</taxon>
        <taxon>Spermatophyta</taxon>
        <taxon>Magnoliopsida</taxon>
        <taxon>Liliopsida</taxon>
        <taxon>Dioscoreales</taxon>
        <taxon>Dioscoreaceae</taxon>
        <taxon>Dioscorea</taxon>
    </lineage>
</organism>
<dbReference type="AlphaFoldDB" id="A0A9D5HAJ6"/>
<feature type="compositionally biased region" description="Basic and acidic residues" evidence="1">
    <location>
        <begin position="134"/>
        <end position="148"/>
    </location>
</feature>
<dbReference type="InterPro" id="IPR006852">
    <property type="entry name" value="TOD1_MUCI70"/>
</dbReference>
<dbReference type="PANTHER" id="PTHR12956">
    <property type="entry name" value="ALKALINE CERAMIDASE-RELATED"/>
    <property type="match status" value="1"/>
</dbReference>
<dbReference type="OrthoDB" id="1905162at2759"/>
<accession>A0A9D5HAJ6</accession>
<evidence type="ECO:0000256" key="1">
    <source>
        <dbReference type="SAM" id="MobiDB-lite"/>
    </source>
</evidence>
<reference evidence="4" key="2">
    <citation type="journal article" date="2022" name="Hortic Res">
        <title>The genome of Dioscorea zingiberensis sheds light on the biosynthesis, origin and evolution of the medicinally important diosgenin saponins.</title>
        <authorList>
            <person name="Li Y."/>
            <person name="Tan C."/>
            <person name="Li Z."/>
            <person name="Guo J."/>
            <person name="Li S."/>
            <person name="Chen X."/>
            <person name="Wang C."/>
            <person name="Dai X."/>
            <person name="Yang H."/>
            <person name="Song W."/>
            <person name="Hou L."/>
            <person name="Xu J."/>
            <person name="Tong Z."/>
            <person name="Xu A."/>
            <person name="Yuan X."/>
            <person name="Wang W."/>
            <person name="Yang Q."/>
            <person name="Chen L."/>
            <person name="Sun Z."/>
            <person name="Wang K."/>
            <person name="Pan B."/>
            <person name="Chen J."/>
            <person name="Bao Y."/>
            <person name="Liu F."/>
            <person name="Qi X."/>
            <person name="Gang D.R."/>
            <person name="Wen J."/>
            <person name="Li J."/>
        </authorList>
    </citation>
    <scope>NUCLEOTIDE SEQUENCE</scope>
    <source>
        <strain evidence="4">Dzin_1.0</strain>
    </source>
</reference>
<feature type="transmembrane region" description="Helical" evidence="2">
    <location>
        <begin position="40"/>
        <end position="61"/>
    </location>
</feature>
<name>A0A9D5HAJ6_9LILI</name>
<proteinExistence type="predicted"/>
<keyword evidence="5" id="KW-1185">Reference proteome</keyword>